<evidence type="ECO:0000256" key="1">
    <source>
        <dbReference type="SAM" id="Phobius"/>
    </source>
</evidence>
<sequence length="174" mass="18012">MAPAPTRGAARLVRCGAVGVSTGLLAVLAHATGGGHLPSLPHLLVFALAIGWTCLPLTDRQLGFGELLGLVGAVQVAAHVFLVLLSRHPRELVPAPAMLTAHALATLVVVVALTGFEQAVFRLAAALAAVLPRRLVPPPAVAPLRIPIAAHPPQPLAEVLRRRTVPRRGPPAHS</sequence>
<evidence type="ECO:0000313" key="3">
    <source>
        <dbReference type="Proteomes" id="UP000325787"/>
    </source>
</evidence>
<dbReference type="Proteomes" id="UP000325787">
    <property type="component" value="Chromosome"/>
</dbReference>
<keyword evidence="3" id="KW-1185">Reference proteome</keyword>
<feature type="transmembrane region" description="Helical" evidence="1">
    <location>
        <begin position="97"/>
        <end position="116"/>
    </location>
</feature>
<evidence type="ECO:0000313" key="2">
    <source>
        <dbReference type="EMBL" id="QFZ23059.1"/>
    </source>
</evidence>
<dbReference type="EMBL" id="CP034550">
    <property type="protein sequence ID" value="QFZ23059.1"/>
    <property type="molecule type" value="Genomic_DNA"/>
</dbReference>
<feature type="transmembrane region" description="Helical" evidence="1">
    <location>
        <begin position="67"/>
        <end position="85"/>
    </location>
</feature>
<keyword evidence="1" id="KW-1133">Transmembrane helix</keyword>
<dbReference type="OrthoDB" id="3695829at2"/>
<dbReference type="RefSeq" id="WP_153278761.1">
    <property type="nucleotide sequence ID" value="NZ_CP034550.1"/>
</dbReference>
<feature type="transmembrane region" description="Helical" evidence="1">
    <location>
        <begin position="12"/>
        <end position="31"/>
    </location>
</feature>
<keyword evidence="1" id="KW-0472">Membrane</keyword>
<feature type="transmembrane region" description="Helical" evidence="1">
    <location>
        <begin position="37"/>
        <end position="55"/>
    </location>
</feature>
<organism evidence="2 3">
    <name type="scientific">Saccharothrix syringae</name>
    <name type="common">Nocardiopsis syringae</name>
    <dbReference type="NCBI Taxonomy" id="103733"/>
    <lineage>
        <taxon>Bacteria</taxon>
        <taxon>Bacillati</taxon>
        <taxon>Actinomycetota</taxon>
        <taxon>Actinomycetes</taxon>
        <taxon>Pseudonocardiales</taxon>
        <taxon>Pseudonocardiaceae</taxon>
        <taxon>Saccharothrix</taxon>
    </lineage>
</organism>
<protein>
    <submittedName>
        <fullName evidence="2">Uncharacterized protein</fullName>
    </submittedName>
</protein>
<proteinExistence type="predicted"/>
<dbReference type="KEGG" id="ssyi:EKG83_41530"/>
<accession>A0A5Q0HA44</accession>
<keyword evidence="1" id="KW-0812">Transmembrane</keyword>
<name>A0A5Q0HA44_SACSY</name>
<gene>
    <name evidence="2" type="ORF">EKG83_41530</name>
</gene>
<dbReference type="AlphaFoldDB" id="A0A5Q0HA44"/>
<reference evidence="3" key="1">
    <citation type="journal article" date="2021" name="Curr. Microbiol.">
        <title>Complete genome of nocamycin-producing strain Saccharothrix syringae NRRL B-16468 reveals the biosynthetic potential for secondary metabolites.</title>
        <authorList>
            <person name="Mo X."/>
            <person name="Yang S."/>
        </authorList>
    </citation>
    <scope>NUCLEOTIDE SEQUENCE [LARGE SCALE GENOMIC DNA]</scope>
    <source>
        <strain evidence="3">ATCC 51364 / DSM 43886 / JCM 6844 / KCTC 9398 / NBRC 14523 / NRRL B-16468 / INA 2240</strain>
    </source>
</reference>